<dbReference type="RefSeq" id="WP_136354654.1">
    <property type="nucleotide sequence ID" value="NZ_SSNY01000002.1"/>
</dbReference>
<dbReference type="Proteomes" id="UP000306441">
    <property type="component" value="Unassembled WGS sequence"/>
</dbReference>
<evidence type="ECO:0000313" key="1">
    <source>
        <dbReference type="EMBL" id="THF59015.1"/>
    </source>
</evidence>
<evidence type="ECO:0008006" key="3">
    <source>
        <dbReference type="Google" id="ProtNLM"/>
    </source>
</evidence>
<comment type="caution">
    <text evidence="1">The sequence shown here is derived from an EMBL/GenBank/DDBJ whole genome shotgun (WGS) entry which is preliminary data.</text>
</comment>
<accession>A0ABY2QDL8</accession>
<gene>
    <name evidence="1" type="ORF">E6C48_05040</name>
</gene>
<name>A0ABY2QDL8_9HYPH</name>
<sequence>MAKTGIKETDLYLPVKRLLETQGYTVKGEVSAADVVAMREGDEPVIVELKAGFSLSLFHQAIQRQAISDAVYVAVPRGTGRASLKALVENRKLCRRLGLGLITVRLADGYTEIHCDPAPYKPRQSRPRKTRLLREFERLVGDPNLGGATRRNLVTGYRQEALRCLNLLDERGPTKAAEVARQTSIGHARRLMADNHYGWFERIGVGIYALSPQGVEATAQYLPELEKLRASTADASNPSVIAKP</sequence>
<dbReference type="EMBL" id="SSNY01000002">
    <property type="protein sequence ID" value="THF59015.1"/>
    <property type="molecule type" value="Genomic_DNA"/>
</dbReference>
<organism evidence="1 2">
    <name type="scientific">Ollibium composti</name>
    <dbReference type="NCBI Taxonomy" id="2675109"/>
    <lineage>
        <taxon>Bacteria</taxon>
        <taxon>Pseudomonadati</taxon>
        <taxon>Pseudomonadota</taxon>
        <taxon>Alphaproteobacteria</taxon>
        <taxon>Hyphomicrobiales</taxon>
        <taxon>Phyllobacteriaceae</taxon>
        <taxon>Ollibium</taxon>
    </lineage>
</organism>
<reference evidence="1 2" key="1">
    <citation type="submission" date="2019-04" db="EMBL/GenBank/DDBJ databases">
        <title>Mesorhizobium composti sp. nov., isolated from compost.</title>
        <authorList>
            <person name="Lin S.-Y."/>
            <person name="Hameed A."/>
            <person name="Hsieh Y.-T."/>
            <person name="Young C.-C."/>
        </authorList>
    </citation>
    <scope>NUCLEOTIDE SEQUENCE [LARGE SCALE GENOMIC DNA]</scope>
    <source>
        <strain evidence="1 2">CC-YTH430</strain>
    </source>
</reference>
<evidence type="ECO:0000313" key="2">
    <source>
        <dbReference type="Proteomes" id="UP000306441"/>
    </source>
</evidence>
<proteinExistence type="predicted"/>
<dbReference type="InterPro" id="IPR018679">
    <property type="entry name" value="DUF2161"/>
</dbReference>
<keyword evidence="2" id="KW-1185">Reference proteome</keyword>
<protein>
    <recommendedName>
        <fullName evidence="3">Transcriptional regulator</fullName>
    </recommendedName>
</protein>
<dbReference type="Pfam" id="PF09929">
    <property type="entry name" value="DUF2161"/>
    <property type="match status" value="1"/>
</dbReference>